<dbReference type="RefSeq" id="WP_212507837.1">
    <property type="nucleotide sequence ID" value="NZ_CP060696.1"/>
</dbReference>
<evidence type="ECO:0000313" key="2">
    <source>
        <dbReference type="EMBL" id="QNO18769.1"/>
    </source>
</evidence>
<proteinExistence type="predicted"/>
<dbReference type="PANTHER" id="PTHR43328:SF1">
    <property type="entry name" value="N-ACETYLTRANSFERASE DOMAIN-CONTAINING PROTEIN"/>
    <property type="match status" value="1"/>
</dbReference>
<keyword evidence="3" id="KW-1185">Reference proteome</keyword>
<protein>
    <submittedName>
        <fullName evidence="2">GNAT family N-acetyltransferase</fullName>
    </submittedName>
</protein>
<accession>A0A7G9WJA7</accession>
<organism evidence="2 3">
    <name type="scientific">Caproicibacterium amylolyticum</name>
    <dbReference type="NCBI Taxonomy" id="2766537"/>
    <lineage>
        <taxon>Bacteria</taxon>
        <taxon>Bacillati</taxon>
        <taxon>Bacillota</taxon>
        <taxon>Clostridia</taxon>
        <taxon>Eubacteriales</taxon>
        <taxon>Oscillospiraceae</taxon>
        <taxon>Caproicibacterium</taxon>
    </lineage>
</organism>
<dbReference type="InterPro" id="IPR016181">
    <property type="entry name" value="Acyl_CoA_acyltransferase"/>
</dbReference>
<dbReference type="PROSITE" id="PS51186">
    <property type="entry name" value="GNAT"/>
    <property type="match status" value="1"/>
</dbReference>
<dbReference type="CDD" id="cd04301">
    <property type="entry name" value="NAT_SF"/>
    <property type="match status" value="1"/>
</dbReference>
<dbReference type="KEGG" id="caml:H6X83_03810"/>
<evidence type="ECO:0000259" key="1">
    <source>
        <dbReference type="PROSITE" id="PS51186"/>
    </source>
</evidence>
<dbReference type="Gene3D" id="3.40.630.30">
    <property type="match status" value="1"/>
</dbReference>
<evidence type="ECO:0000313" key="3">
    <source>
        <dbReference type="Proteomes" id="UP000516046"/>
    </source>
</evidence>
<dbReference type="EMBL" id="CP060696">
    <property type="protein sequence ID" value="QNO18769.1"/>
    <property type="molecule type" value="Genomic_DNA"/>
</dbReference>
<dbReference type="Pfam" id="PF00583">
    <property type="entry name" value="Acetyltransf_1"/>
    <property type="match status" value="1"/>
</dbReference>
<dbReference type="AlphaFoldDB" id="A0A7G9WJA7"/>
<gene>
    <name evidence="2" type="ORF">H6X83_03810</name>
</gene>
<feature type="domain" description="N-acetyltransferase" evidence="1">
    <location>
        <begin position="29"/>
        <end position="182"/>
    </location>
</feature>
<keyword evidence="2" id="KW-0808">Transferase</keyword>
<reference evidence="2 3" key="1">
    <citation type="submission" date="2020-08" db="EMBL/GenBank/DDBJ databases">
        <authorList>
            <person name="Ren C."/>
            <person name="Gu Y."/>
            <person name="Xu Y."/>
        </authorList>
    </citation>
    <scope>NUCLEOTIDE SEQUENCE [LARGE SCALE GENOMIC DNA]</scope>
    <source>
        <strain evidence="2 3">LBM18003</strain>
    </source>
</reference>
<dbReference type="PANTHER" id="PTHR43328">
    <property type="entry name" value="ACETYLTRANSFERASE-RELATED"/>
    <property type="match status" value="1"/>
</dbReference>
<sequence>MRYRKDIELKNGTKCVLRNPTAEDAQAILEHMKITSDETEFMARYSDEIITPPAEEAAYLKTLEADPRSIMIAAQIDGKIIANAGITCRPYHDRYRHRGEFGISIQKRYWGQGIGTAILKAILGEAKKAGLEQVELDVVDSNERAFHLYRKFGFQVYGVLPRAFLYRDGHASDAYLMVCRLGQK</sequence>
<dbReference type="GO" id="GO:0016747">
    <property type="term" value="F:acyltransferase activity, transferring groups other than amino-acyl groups"/>
    <property type="evidence" value="ECO:0007669"/>
    <property type="project" value="InterPro"/>
</dbReference>
<dbReference type="Proteomes" id="UP000516046">
    <property type="component" value="Chromosome"/>
</dbReference>
<dbReference type="SUPFAM" id="SSF55729">
    <property type="entry name" value="Acyl-CoA N-acyltransferases (Nat)"/>
    <property type="match status" value="1"/>
</dbReference>
<dbReference type="InterPro" id="IPR000182">
    <property type="entry name" value="GNAT_dom"/>
</dbReference>
<name>A0A7G9WJA7_9FIRM</name>